<accession>A0A3B3S441</accession>
<dbReference type="InterPro" id="IPR036770">
    <property type="entry name" value="Ankyrin_rpt-contain_sf"/>
</dbReference>
<dbReference type="Gene3D" id="1.25.40.20">
    <property type="entry name" value="Ankyrin repeat-containing domain"/>
    <property type="match status" value="1"/>
</dbReference>
<dbReference type="Proteomes" id="UP000261540">
    <property type="component" value="Unplaced"/>
</dbReference>
<dbReference type="STRING" id="1676925.ENSPKIP00000024930"/>
<dbReference type="InterPro" id="IPR002110">
    <property type="entry name" value="Ankyrin_rpt"/>
</dbReference>
<keyword evidence="1" id="KW-0677">Repeat</keyword>
<keyword evidence="2" id="KW-0040">ANK repeat</keyword>
<dbReference type="AlphaFoldDB" id="A0A3B3S441"/>
<evidence type="ECO:0000313" key="5">
    <source>
        <dbReference type="Proteomes" id="UP000261540"/>
    </source>
</evidence>
<dbReference type="GeneTree" id="ENSGT00500000044852"/>
<keyword evidence="5" id="KW-1185">Reference proteome</keyword>
<evidence type="ECO:0000256" key="1">
    <source>
        <dbReference type="ARBA" id="ARBA00022737"/>
    </source>
</evidence>
<reference evidence="4" key="1">
    <citation type="submission" date="2025-08" db="UniProtKB">
        <authorList>
            <consortium name="Ensembl"/>
        </authorList>
    </citation>
    <scope>IDENTIFICATION</scope>
</reference>
<dbReference type="PANTHER" id="PTHR24173:SF29">
    <property type="entry name" value="PHOTORECEPTOR ANKYRIN REPEAT PROTEIN"/>
    <property type="match status" value="1"/>
</dbReference>
<evidence type="ECO:0000256" key="3">
    <source>
        <dbReference type="SAM" id="MobiDB-lite"/>
    </source>
</evidence>
<feature type="region of interest" description="Disordered" evidence="3">
    <location>
        <begin position="1"/>
        <end position="33"/>
    </location>
</feature>
<evidence type="ECO:0000313" key="4">
    <source>
        <dbReference type="Ensembl" id="ENSPKIP00000024930.1"/>
    </source>
</evidence>
<sequence length="420" mass="46840">MEDPQHSSGPAKETLKVPESSEDNDSGSVHSDNSVVSMFGLQRRGADHAMTLYQACARNEALVVREILRRGTTRQEVMEVDINRNGLMVAAYKGFLEVVFALHSCPYLDINHQDKEGNTALMIAAQAHVTILNYILNYYPGADMEIRDARGFTALIKAAMQGRSSCVIALLMAADLNAVDTTRHKCAREWAQKTGRFETLQMLQRLHMQPQAQQFCETYVLEWPELKYLVNKSAVARSRGKQISRCLHSTFSFRFPQDPRDNGVLDHMVRMTTSIHSPLVVTGCRPLCPSSPPELGKRRLAVSELAQQFSVNRLEECSVRHSTGSISSSPPSVTSSACTSLASCCPDTPCRTSTFSAASSRVQRFISWGSGTHNSVFPAGCIPQIKVIRAGEATPRKEKMRRKTRGYLEPPKWKYREIKE</sequence>
<organism evidence="4 5">
    <name type="scientific">Paramormyrops kingsleyae</name>
    <dbReference type="NCBI Taxonomy" id="1676925"/>
    <lineage>
        <taxon>Eukaryota</taxon>
        <taxon>Metazoa</taxon>
        <taxon>Chordata</taxon>
        <taxon>Craniata</taxon>
        <taxon>Vertebrata</taxon>
        <taxon>Euteleostomi</taxon>
        <taxon>Actinopterygii</taxon>
        <taxon>Neopterygii</taxon>
        <taxon>Teleostei</taxon>
        <taxon>Osteoglossocephala</taxon>
        <taxon>Osteoglossomorpha</taxon>
        <taxon>Osteoglossiformes</taxon>
        <taxon>Mormyridae</taxon>
        <taxon>Paramormyrops</taxon>
    </lineage>
</organism>
<dbReference type="SMART" id="SM00248">
    <property type="entry name" value="ANK"/>
    <property type="match status" value="3"/>
</dbReference>
<reference evidence="4" key="2">
    <citation type="submission" date="2025-09" db="UniProtKB">
        <authorList>
            <consortium name="Ensembl"/>
        </authorList>
    </citation>
    <scope>IDENTIFICATION</scope>
</reference>
<name>A0A3B3S441_9TELE</name>
<dbReference type="SUPFAM" id="SSF48403">
    <property type="entry name" value="Ankyrin repeat"/>
    <property type="match status" value="1"/>
</dbReference>
<protein>
    <submittedName>
        <fullName evidence="4">Ankyrin repeat domain 33</fullName>
    </submittedName>
</protein>
<dbReference type="GO" id="GO:0043010">
    <property type="term" value="P:camera-type eye development"/>
    <property type="evidence" value="ECO:0007669"/>
    <property type="project" value="Ensembl"/>
</dbReference>
<proteinExistence type="predicted"/>
<dbReference type="Pfam" id="PF12796">
    <property type="entry name" value="Ank_2"/>
    <property type="match status" value="1"/>
</dbReference>
<evidence type="ECO:0000256" key="2">
    <source>
        <dbReference type="ARBA" id="ARBA00023043"/>
    </source>
</evidence>
<dbReference type="Ensembl" id="ENSPKIT00000005652.1">
    <property type="protein sequence ID" value="ENSPKIP00000024930.1"/>
    <property type="gene ID" value="ENSPKIG00000007987.1"/>
</dbReference>
<dbReference type="PANTHER" id="PTHR24173">
    <property type="entry name" value="ANKYRIN REPEAT CONTAINING"/>
    <property type="match status" value="1"/>
</dbReference>